<dbReference type="InterPro" id="IPR016187">
    <property type="entry name" value="CTDL_fold"/>
</dbReference>
<dbReference type="SUPFAM" id="SSF57440">
    <property type="entry name" value="Kringle-like"/>
    <property type="match status" value="1"/>
</dbReference>
<keyword evidence="8" id="KW-0206">Cytoskeleton</keyword>
<dbReference type="PROSITE" id="PS00411">
    <property type="entry name" value="KINESIN_MOTOR_1"/>
    <property type="match status" value="1"/>
</dbReference>
<dbReference type="GO" id="GO:0007018">
    <property type="term" value="P:microtubule-based movement"/>
    <property type="evidence" value="ECO:0007669"/>
    <property type="project" value="InterPro"/>
</dbReference>
<dbReference type="PANTHER" id="PTHR47969:SF15">
    <property type="entry name" value="CHROMOSOME-ASSOCIATED KINESIN KIF4A-RELATED"/>
    <property type="match status" value="1"/>
</dbReference>
<feature type="coiled-coil region" evidence="13">
    <location>
        <begin position="853"/>
        <end position="889"/>
    </location>
</feature>
<dbReference type="SMART" id="SM00473">
    <property type="entry name" value="PAN_AP"/>
    <property type="match status" value="1"/>
</dbReference>
<feature type="disulfide bond" evidence="9">
    <location>
        <begin position="1232"/>
        <end position="1271"/>
    </location>
</feature>
<dbReference type="InterPro" id="IPR027417">
    <property type="entry name" value="P-loop_NTPase"/>
</dbReference>
<dbReference type="InterPro" id="IPR036055">
    <property type="entry name" value="LDL_receptor-like_sf"/>
</dbReference>
<evidence type="ECO:0000256" key="4">
    <source>
        <dbReference type="ARBA" id="ARBA00022741"/>
    </source>
</evidence>
<dbReference type="InterPro" id="IPR013806">
    <property type="entry name" value="Kringle-like"/>
</dbReference>
<dbReference type="SUPFAM" id="SSF52540">
    <property type="entry name" value="P-loop containing nucleoside triphosphate hydrolases"/>
    <property type="match status" value="1"/>
</dbReference>
<dbReference type="PROSITE" id="PS50068">
    <property type="entry name" value="LDLRA_2"/>
    <property type="match status" value="1"/>
</dbReference>
<dbReference type="SMART" id="SM00129">
    <property type="entry name" value="KISc"/>
    <property type="match status" value="1"/>
</dbReference>
<dbReference type="Proteomes" id="UP000827892">
    <property type="component" value="Chromosome IV"/>
</dbReference>
<dbReference type="Gene3D" id="3.10.100.10">
    <property type="entry name" value="Mannose-Binding Protein A, subunit A"/>
    <property type="match status" value="1"/>
</dbReference>
<feature type="domain" description="Kinesin motor" evidence="15">
    <location>
        <begin position="7"/>
        <end position="329"/>
    </location>
</feature>
<evidence type="ECO:0000256" key="1">
    <source>
        <dbReference type="ARBA" id="ARBA00004245"/>
    </source>
</evidence>
<sequence>MSATETSLRVVVRARPMNTRETKEGARRCVEFYENTGQLVINDSATFAYDSVFPDTVDQETVYEKTALPLLDRIFSGFNATILAYGQTGSGKTYTMGTEDNDGTDEMRRGIIPRLVNALFQRIMATQTPEAFTVTVSMFEVYGDNVYDLLRPDKVKLNVHGDEKNCTIVNLTAVPVLDLKGALKQLATGCHYRTKAETAMNAMSSRSHAVFTVYVEKTATPESDSAFSAKLQLVDLAGSERLKKTEAEGNRMKEGININAGLLILSQVIAALATKQKHIPYRNSVITRVLQDSLGGNSFTVFLACISPADTNSQETLNTLRYADRAKQIKNKPIINKNPKAEEIAILHALIKRLQQENSDLKQGIAPSDGKIGDVASSTEIMVLKDEVARQTEELRERRMKQSEFIVRMNHLAQRNARLEAEKEKLKNMVADVRTTLLNEEMMDSVEIVRSIQQVVGNSEDSTTIQEEDQDETTTVGPAADDTMYDAERLPELQAEIDDLDKQIAMKDENRQKAIDEQREFIEAIKQRESEKTQLVVRCGELETEINKLRQECKKATTASKLAEERRQKLKELERQHAEDKKTLSELKKLQETRRKMEDTLKKTEDELKNLKTQRLRLLREQRAEASKFQAFKQKHEREMAQIKSKLQKREMDVVRQKRVDDQKLAVLQQRLAESNRANKTLRELNLKRANRKGSTTDATAIQSLIEDELELEITAQRCQLLCAELRRQRQDVMKRINEMESKKFEGSKKRRMSNVDPDVSIVLAGEEEFEENRQKELASLRASLDTINEEIKDSLRNETISGSEERSASRWEKVPIEMRPVFENIYSHAVNHIRKELDLEFKLVKTENEFTAKIATKASQEEKRKREEEEAKSKVRELQSSLEAAKADSHEKIKLLLGLVMSGQVDEKVIQQFESLKNQYCDIEQKVKKLARRRTTHNNGVPLTGLTPKPELKRNERSRRAVDHYGKVVNSEDVTMDDSRHFRSRRAGSTAAELNRTTDENVRRKVAMSPIKFDDDTRLSGVEEDMENMDDGSLNNGTFVKSIAQTSVIQLEADSSTMGESNKTFVISSDVSQDAVSSDDIPPIRRKHRRTGLVCAPGTLQVGNKCLSISTVPVQGYSEAKDYCSPYSLISSLKPSEIESIRETILPSFTDTRSFLTSGLRQGSTWKWGNGDTVEQEISGTGRCLAFQSGVLVAFDCDTEAYVFCESGRECVGRNTEYSGTSNRTSDGQGCLMWNDPAVLFQRDSDFEIWNHNFCRFIEQDGRKSPTPVCYSKPHQLSECNIPNCPESLNDAIVLETGDSCPIGSFSCDNGSKCISEKFQCDYEVDCNDGSDEQNCEDYLQNYELIGAYRLADSIIEVWTFIPHVQGCARKCRESLLMCEAFSYEPKTQTCLLTDTSQTYSSLARKITSLYYRRRFSSKDVTFEVEEDTVMYATKNSKKGQVCNENFSREKLSSICKILGFG</sequence>
<dbReference type="InterPro" id="IPR038178">
    <property type="entry name" value="Kringle_sf"/>
</dbReference>
<feature type="domain" description="Kringle" evidence="16">
    <location>
        <begin position="1214"/>
        <end position="1286"/>
    </location>
</feature>
<feature type="region of interest" description="Disordered" evidence="14">
    <location>
        <begin position="459"/>
        <end position="479"/>
    </location>
</feature>
<organism evidence="19 20">
    <name type="scientific">Caenorhabditis briggsae</name>
    <dbReference type="NCBI Taxonomy" id="6238"/>
    <lineage>
        <taxon>Eukaryota</taxon>
        <taxon>Metazoa</taxon>
        <taxon>Ecdysozoa</taxon>
        <taxon>Nematoda</taxon>
        <taxon>Chromadorea</taxon>
        <taxon>Rhabditida</taxon>
        <taxon>Rhabditina</taxon>
        <taxon>Rhabditomorpha</taxon>
        <taxon>Rhabditoidea</taxon>
        <taxon>Rhabditidae</taxon>
        <taxon>Peloderinae</taxon>
        <taxon>Caenorhabditis</taxon>
    </lineage>
</organism>
<dbReference type="Pfam" id="PF00057">
    <property type="entry name" value="Ldl_recept_a"/>
    <property type="match status" value="1"/>
</dbReference>
<protein>
    <submittedName>
        <fullName evidence="19">Uncharacterized protein</fullName>
    </submittedName>
</protein>
<feature type="domain" description="SRCR" evidence="17">
    <location>
        <begin position="1415"/>
        <end position="1463"/>
    </location>
</feature>
<dbReference type="Gene3D" id="2.40.20.10">
    <property type="entry name" value="Plasminogen Kringle 4"/>
    <property type="match status" value="1"/>
</dbReference>
<evidence type="ECO:0000313" key="20">
    <source>
        <dbReference type="Proteomes" id="UP000827892"/>
    </source>
</evidence>
<dbReference type="GO" id="GO:0008017">
    <property type="term" value="F:microtubule binding"/>
    <property type="evidence" value="ECO:0007669"/>
    <property type="project" value="InterPro"/>
</dbReference>
<dbReference type="InterPro" id="IPR023415">
    <property type="entry name" value="LDLR_class-A_CS"/>
</dbReference>
<feature type="domain" description="Apple" evidence="18">
    <location>
        <begin position="1337"/>
        <end position="1417"/>
    </location>
</feature>
<evidence type="ECO:0000256" key="13">
    <source>
        <dbReference type="SAM" id="Coils"/>
    </source>
</evidence>
<dbReference type="InterPro" id="IPR001190">
    <property type="entry name" value="SRCR"/>
</dbReference>
<dbReference type="PROSITE" id="PS50067">
    <property type="entry name" value="KINESIN_MOTOR_2"/>
    <property type="match status" value="1"/>
</dbReference>
<keyword evidence="4 12" id="KW-0547">Nucleotide-binding</keyword>
<evidence type="ECO:0000256" key="10">
    <source>
        <dbReference type="PROSITE-ProRule" id="PRU00124"/>
    </source>
</evidence>
<evidence type="ECO:0000256" key="9">
    <source>
        <dbReference type="PROSITE-ProRule" id="PRU00121"/>
    </source>
</evidence>
<evidence type="ECO:0000259" key="15">
    <source>
        <dbReference type="PROSITE" id="PS50067"/>
    </source>
</evidence>
<dbReference type="CDD" id="cd00106">
    <property type="entry name" value="KISc"/>
    <property type="match status" value="1"/>
</dbReference>
<dbReference type="Gene3D" id="4.10.400.10">
    <property type="entry name" value="Low-density Lipoprotein Receptor"/>
    <property type="match status" value="1"/>
</dbReference>
<proteinExistence type="inferred from homology"/>
<dbReference type="FunFam" id="3.40.850.10:FF:000153">
    <property type="entry name" value="Kinesin-like protein"/>
    <property type="match status" value="1"/>
</dbReference>
<evidence type="ECO:0000256" key="8">
    <source>
        <dbReference type="ARBA" id="ARBA00023212"/>
    </source>
</evidence>
<dbReference type="PROSITE" id="PS50948">
    <property type="entry name" value="PAN"/>
    <property type="match status" value="1"/>
</dbReference>
<feature type="coiled-coil region" evidence="13">
    <location>
        <begin position="490"/>
        <end position="685"/>
    </location>
</feature>
<dbReference type="PRINTS" id="PR00380">
    <property type="entry name" value="KINESINHEAVY"/>
</dbReference>
<feature type="coiled-coil region" evidence="13">
    <location>
        <begin position="771"/>
        <end position="798"/>
    </location>
</feature>
<dbReference type="SUPFAM" id="SSF57414">
    <property type="entry name" value="Hairpin loop containing domain-like"/>
    <property type="match status" value="1"/>
</dbReference>
<dbReference type="CDD" id="cd01099">
    <property type="entry name" value="PAN_AP_HGF"/>
    <property type="match status" value="1"/>
</dbReference>
<evidence type="ECO:0000256" key="5">
    <source>
        <dbReference type="ARBA" id="ARBA00022840"/>
    </source>
</evidence>
<keyword evidence="5 12" id="KW-0067">ATP-binding</keyword>
<gene>
    <name evidence="19" type="ORF">L3Y34_004890</name>
</gene>
<dbReference type="InterPro" id="IPR036961">
    <property type="entry name" value="Kinesin_motor_dom_sf"/>
</dbReference>
<dbReference type="Pfam" id="PF00225">
    <property type="entry name" value="Kinesin"/>
    <property type="match status" value="1"/>
</dbReference>
<dbReference type="SUPFAM" id="SSF56436">
    <property type="entry name" value="C-type lectin-like"/>
    <property type="match status" value="1"/>
</dbReference>
<keyword evidence="2" id="KW-0963">Cytoplasm</keyword>
<comment type="subcellular location">
    <subcellularLocation>
        <location evidence="1">Cytoplasm</location>
        <location evidence="1">Cytoskeleton</location>
    </subcellularLocation>
</comment>
<dbReference type="Gene3D" id="3.40.850.10">
    <property type="entry name" value="Kinesin motor domain"/>
    <property type="match status" value="1"/>
</dbReference>
<evidence type="ECO:0000256" key="12">
    <source>
        <dbReference type="PROSITE-ProRule" id="PRU00283"/>
    </source>
</evidence>
<evidence type="ECO:0000259" key="16">
    <source>
        <dbReference type="PROSITE" id="PS50070"/>
    </source>
</evidence>
<evidence type="ECO:0000256" key="7">
    <source>
        <dbReference type="ARBA" id="ARBA00023157"/>
    </source>
</evidence>
<dbReference type="Pfam" id="PF00024">
    <property type="entry name" value="PAN_1"/>
    <property type="match status" value="1"/>
</dbReference>
<dbReference type="GO" id="GO:0003777">
    <property type="term" value="F:microtubule motor activity"/>
    <property type="evidence" value="ECO:0007669"/>
    <property type="project" value="InterPro"/>
</dbReference>
<comment type="similarity">
    <text evidence="12">Belongs to the TRAFAC class myosin-kinesin ATPase superfamily. Kinesin family.</text>
</comment>
<dbReference type="InterPro" id="IPR000001">
    <property type="entry name" value="Kringle"/>
</dbReference>
<evidence type="ECO:0000256" key="6">
    <source>
        <dbReference type="ARBA" id="ARBA00023054"/>
    </source>
</evidence>
<evidence type="ECO:0000259" key="17">
    <source>
        <dbReference type="PROSITE" id="PS50287"/>
    </source>
</evidence>
<evidence type="ECO:0000256" key="11">
    <source>
        <dbReference type="PROSITE-ProRule" id="PRU00196"/>
    </source>
</evidence>
<name>A0AAE9D5C1_CAEBR</name>
<evidence type="ECO:0000256" key="3">
    <source>
        <dbReference type="ARBA" id="ARBA00022572"/>
    </source>
</evidence>
<dbReference type="GO" id="GO:0016020">
    <property type="term" value="C:membrane"/>
    <property type="evidence" value="ECO:0007669"/>
    <property type="project" value="InterPro"/>
</dbReference>
<keyword evidence="6 13" id="KW-0175">Coiled coil</keyword>
<feature type="coiled-coil region" evidence="13">
    <location>
        <begin position="409"/>
        <end position="436"/>
    </location>
</feature>
<dbReference type="PANTHER" id="PTHR47969">
    <property type="entry name" value="CHROMOSOME-ASSOCIATED KINESIN KIF4A-RELATED"/>
    <property type="match status" value="1"/>
</dbReference>
<dbReference type="InterPro" id="IPR002172">
    <property type="entry name" value="LDrepeatLR_classA_rpt"/>
</dbReference>
<evidence type="ECO:0000313" key="19">
    <source>
        <dbReference type="EMBL" id="ULT96636.1"/>
    </source>
</evidence>
<dbReference type="GO" id="GO:0005524">
    <property type="term" value="F:ATP binding"/>
    <property type="evidence" value="ECO:0007669"/>
    <property type="project" value="UniProtKB-UniRule"/>
</dbReference>
<dbReference type="SUPFAM" id="SSF57424">
    <property type="entry name" value="LDL receptor-like module"/>
    <property type="match status" value="1"/>
</dbReference>
<dbReference type="SMART" id="SM00130">
    <property type="entry name" value="KR"/>
    <property type="match status" value="1"/>
</dbReference>
<dbReference type="GO" id="GO:0005856">
    <property type="term" value="C:cytoskeleton"/>
    <property type="evidence" value="ECO:0007669"/>
    <property type="project" value="UniProtKB-SubCell"/>
</dbReference>
<dbReference type="InterPro" id="IPR019821">
    <property type="entry name" value="Kinesin_motor_CS"/>
</dbReference>
<dbReference type="InterPro" id="IPR027640">
    <property type="entry name" value="Kinesin-like_fam"/>
</dbReference>
<keyword evidence="7 9" id="KW-1015">Disulfide bond</keyword>
<dbReference type="PROSITE" id="PS50070">
    <property type="entry name" value="KRINGLE_2"/>
    <property type="match status" value="1"/>
</dbReference>
<accession>A0AAE9D5C1</accession>
<evidence type="ECO:0000256" key="2">
    <source>
        <dbReference type="ARBA" id="ARBA00022490"/>
    </source>
</evidence>
<dbReference type="Gene3D" id="3.50.4.10">
    <property type="entry name" value="Hepatocyte Growth Factor"/>
    <property type="match status" value="1"/>
</dbReference>
<keyword evidence="3 9" id="KW-0420">Kringle</keyword>
<dbReference type="CDD" id="cd00112">
    <property type="entry name" value="LDLa"/>
    <property type="match status" value="1"/>
</dbReference>
<dbReference type="InterPro" id="IPR016186">
    <property type="entry name" value="C-type_lectin-like/link_sf"/>
</dbReference>
<comment type="caution">
    <text evidence="11">Lacks conserved residue(s) required for the propagation of feature annotation.</text>
</comment>
<dbReference type="EMBL" id="CP090894">
    <property type="protein sequence ID" value="ULT96636.1"/>
    <property type="molecule type" value="Genomic_DNA"/>
</dbReference>
<dbReference type="PROSITE" id="PS50287">
    <property type="entry name" value="SRCR_2"/>
    <property type="match status" value="1"/>
</dbReference>
<dbReference type="Pfam" id="PF25764">
    <property type="entry name" value="KIF21A_4th"/>
    <property type="match status" value="1"/>
</dbReference>
<keyword evidence="12" id="KW-0505">Motor protein</keyword>
<reference evidence="19 20" key="1">
    <citation type="submission" date="2022-05" db="EMBL/GenBank/DDBJ databases">
        <title>Chromosome-level reference genomes for two strains of Caenorhabditis briggsae: an improved platform for comparative genomics.</title>
        <authorList>
            <person name="Stevens L."/>
            <person name="Andersen E.C."/>
        </authorList>
    </citation>
    <scope>NUCLEOTIDE SEQUENCE [LARGE SCALE GENOMIC DNA]</scope>
    <source>
        <strain evidence="19">QX1410_ONT</strain>
        <tissue evidence="19">Whole-organism</tissue>
    </source>
</reference>
<dbReference type="PROSITE" id="PS01209">
    <property type="entry name" value="LDLRA_1"/>
    <property type="match status" value="1"/>
</dbReference>
<evidence type="ECO:0000256" key="14">
    <source>
        <dbReference type="SAM" id="MobiDB-lite"/>
    </source>
</evidence>
<feature type="disulfide bond" evidence="10">
    <location>
        <begin position="1322"/>
        <end position="1337"/>
    </location>
</feature>
<feature type="binding site" evidence="12">
    <location>
        <begin position="86"/>
        <end position="93"/>
    </location>
    <ligand>
        <name>ATP</name>
        <dbReference type="ChEBI" id="CHEBI:30616"/>
    </ligand>
</feature>
<dbReference type="InterPro" id="IPR001752">
    <property type="entry name" value="Kinesin_motor_dom"/>
</dbReference>
<evidence type="ECO:0000259" key="18">
    <source>
        <dbReference type="PROSITE" id="PS50948"/>
    </source>
</evidence>
<dbReference type="InterPro" id="IPR003609">
    <property type="entry name" value="Pan_app"/>
</dbReference>
<dbReference type="SMART" id="SM00192">
    <property type="entry name" value="LDLa"/>
    <property type="match status" value="1"/>
</dbReference>